<evidence type="ECO:0000313" key="1">
    <source>
        <dbReference type="EMBL" id="TFK50375.1"/>
    </source>
</evidence>
<name>A0A5C3N024_9AGAM</name>
<dbReference type="EMBL" id="ML213513">
    <property type="protein sequence ID" value="TFK50375.1"/>
    <property type="molecule type" value="Genomic_DNA"/>
</dbReference>
<organism evidence="1 2">
    <name type="scientific">Heliocybe sulcata</name>
    <dbReference type="NCBI Taxonomy" id="5364"/>
    <lineage>
        <taxon>Eukaryota</taxon>
        <taxon>Fungi</taxon>
        <taxon>Dikarya</taxon>
        <taxon>Basidiomycota</taxon>
        <taxon>Agaricomycotina</taxon>
        <taxon>Agaricomycetes</taxon>
        <taxon>Gloeophyllales</taxon>
        <taxon>Gloeophyllaceae</taxon>
        <taxon>Heliocybe</taxon>
    </lineage>
</organism>
<evidence type="ECO:0000313" key="2">
    <source>
        <dbReference type="Proteomes" id="UP000305948"/>
    </source>
</evidence>
<gene>
    <name evidence="1" type="ORF">OE88DRAFT_246499</name>
</gene>
<dbReference type="Proteomes" id="UP000305948">
    <property type="component" value="Unassembled WGS sequence"/>
</dbReference>
<reference evidence="1 2" key="1">
    <citation type="journal article" date="2019" name="Nat. Ecol. Evol.">
        <title>Megaphylogeny resolves global patterns of mushroom evolution.</title>
        <authorList>
            <person name="Varga T."/>
            <person name="Krizsan K."/>
            <person name="Foldi C."/>
            <person name="Dima B."/>
            <person name="Sanchez-Garcia M."/>
            <person name="Sanchez-Ramirez S."/>
            <person name="Szollosi G.J."/>
            <person name="Szarkandi J.G."/>
            <person name="Papp V."/>
            <person name="Albert L."/>
            <person name="Andreopoulos W."/>
            <person name="Angelini C."/>
            <person name="Antonin V."/>
            <person name="Barry K.W."/>
            <person name="Bougher N.L."/>
            <person name="Buchanan P."/>
            <person name="Buyck B."/>
            <person name="Bense V."/>
            <person name="Catcheside P."/>
            <person name="Chovatia M."/>
            <person name="Cooper J."/>
            <person name="Damon W."/>
            <person name="Desjardin D."/>
            <person name="Finy P."/>
            <person name="Geml J."/>
            <person name="Haridas S."/>
            <person name="Hughes K."/>
            <person name="Justo A."/>
            <person name="Karasinski D."/>
            <person name="Kautmanova I."/>
            <person name="Kiss B."/>
            <person name="Kocsube S."/>
            <person name="Kotiranta H."/>
            <person name="LaButti K.M."/>
            <person name="Lechner B.E."/>
            <person name="Liimatainen K."/>
            <person name="Lipzen A."/>
            <person name="Lukacs Z."/>
            <person name="Mihaltcheva S."/>
            <person name="Morgado L.N."/>
            <person name="Niskanen T."/>
            <person name="Noordeloos M.E."/>
            <person name="Ohm R.A."/>
            <person name="Ortiz-Santana B."/>
            <person name="Ovrebo C."/>
            <person name="Racz N."/>
            <person name="Riley R."/>
            <person name="Savchenko A."/>
            <person name="Shiryaev A."/>
            <person name="Soop K."/>
            <person name="Spirin V."/>
            <person name="Szebenyi C."/>
            <person name="Tomsovsky M."/>
            <person name="Tulloss R.E."/>
            <person name="Uehling J."/>
            <person name="Grigoriev I.V."/>
            <person name="Vagvolgyi C."/>
            <person name="Papp T."/>
            <person name="Martin F.M."/>
            <person name="Miettinen O."/>
            <person name="Hibbett D.S."/>
            <person name="Nagy L.G."/>
        </authorList>
    </citation>
    <scope>NUCLEOTIDE SEQUENCE [LARGE SCALE GENOMIC DNA]</scope>
    <source>
        <strain evidence="1 2">OMC1185</strain>
    </source>
</reference>
<keyword evidence="2" id="KW-1185">Reference proteome</keyword>
<protein>
    <submittedName>
        <fullName evidence="1">Uncharacterized protein</fullName>
    </submittedName>
</protein>
<accession>A0A5C3N024</accession>
<proteinExistence type="predicted"/>
<sequence length="118" mass="13110">MRIDVRRIMVLNADVPTGVRRIQEERSRAQASRSKDRYVRTAGQLRDPSRCRIVTLSVCYCGFYLSCGRICGRLCRSMLVCRSATTCNGSRISASGIAPQKVCSGLGIETDVLFVRCT</sequence>
<dbReference type="AlphaFoldDB" id="A0A5C3N024"/>